<dbReference type="InterPro" id="IPR027417">
    <property type="entry name" value="P-loop_NTPase"/>
</dbReference>
<dbReference type="Gene3D" id="3.40.50.300">
    <property type="entry name" value="P-loop containing nucleotide triphosphate hydrolases"/>
    <property type="match status" value="1"/>
</dbReference>
<name>A0A913X0Q2_EXADI</name>
<evidence type="ECO:0000256" key="4">
    <source>
        <dbReference type="ARBA" id="ARBA00048098"/>
    </source>
</evidence>
<dbReference type="PRINTS" id="PR00449">
    <property type="entry name" value="RASTRNSFRMNG"/>
</dbReference>
<dbReference type="RefSeq" id="XP_020897108.1">
    <property type="nucleotide sequence ID" value="XM_021041449.2"/>
</dbReference>
<dbReference type="Proteomes" id="UP000887567">
    <property type="component" value="Unplaced"/>
</dbReference>
<dbReference type="OrthoDB" id="18798at2759"/>
<dbReference type="PANTHER" id="PTHR45704">
    <property type="entry name" value="RAS-LIKE FAMILY MEMBER 11"/>
    <property type="match status" value="1"/>
</dbReference>
<evidence type="ECO:0000313" key="6">
    <source>
        <dbReference type="Proteomes" id="UP000887567"/>
    </source>
</evidence>
<keyword evidence="3" id="KW-0378">Hydrolase</keyword>
<evidence type="ECO:0000313" key="5">
    <source>
        <dbReference type="EnsemblMetazoa" id="XP_020897108.1"/>
    </source>
</evidence>
<protein>
    <recommendedName>
        <fullName evidence="2">small monomeric GTPase</fullName>
        <ecNumber evidence="2">3.6.5.2</ecNumber>
    </recommendedName>
</protein>
<comment type="similarity">
    <text evidence="1">Belongs to the small GTPase superfamily. Ras family.</text>
</comment>
<sequence length="224" mass="25596">MSGQTMQSRKISQIQQPSIKTVRIVLLGQEGVGKSALVVRFLTRRFIGEYDSNLESSYRHISDIDGVVFCLDIIDTAGEVTERKLQQCRSQGDIFLILYSIADRKSFQEAANIGKYLQNDRPLQKPKGLALVGNKNDLEHFREVVKPEARDLATELSCSFYEISVSERTGFEEVSDVIHSCLRQYLKHAQYDRPERNASVSYLSKMKEGIKKRRNSIRRKSVAF</sequence>
<dbReference type="Pfam" id="PF00071">
    <property type="entry name" value="Ras"/>
    <property type="match status" value="1"/>
</dbReference>
<dbReference type="AlphaFoldDB" id="A0A913X0Q2"/>
<dbReference type="SMART" id="SM00175">
    <property type="entry name" value="RAB"/>
    <property type="match status" value="1"/>
</dbReference>
<dbReference type="OMA" id="YLALDIM"/>
<reference evidence="5" key="1">
    <citation type="submission" date="2022-11" db="UniProtKB">
        <authorList>
            <consortium name="EnsemblMetazoa"/>
        </authorList>
    </citation>
    <scope>IDENTIFICATION</scope>
</reference>
<proteinExistence type="inferred from homology"/>
<dbReference type="InterPro" id="IPR051065">
    <property type="entry name" value="Ras-related_GTPase"/>
</dbReference>
<dbReference type="InterPro" id="IPR001806">
    <property type="entry name" value="Small_GTPase"/>
</dbReference>
<dbReference type="SMART" id="SM00173">
    <property type="entry name" value="RAS"/>
    <property type="match status" value="1"/>
</dbReference>
<dbReference type="GO" id="GO:0003925">
    <property type="term" value="F:G protein activity"/>
    <property type="evidence" value="ECO:0007669"/>
    <property type="project" value="UniProtKB-EC"/>
</dbReference>
<dbReference type="PROSITE" id="PS51419">
    <property type="entry name" value="RAB"/>
    <property type="match status" value="1"/>
</dbReference>
<evidence type="ECO:0000256" key="2">
    <source>
        <dbReference type="ARBA" id="ARBA00011984"/>
    </source>
</evidence>
<comment type="catalytic activity">
    <reaction evidence="4">
        <text>GTP + H2O = GDP + phosphate + H(+)</text>
        <dbReference type="Rhea" id="RHEA:19669"/>
        <dbReference type="ChEBI" id="CHEBI:15377"/>
        <dbReference type="ChEBI" id="CHEBI:15378"/>
        <dbReference type="ChEBI" id="CHEBI:37565"/>
        <dbReference type="ChEBI" id="CHEBI:43474"/>
        <dbReference type="ChEBI" id="CHEBI:58189"/>
        <dbReference type="EC" id="3.6.5.2"/>
    </reaction>
</comment>
<dbReference type="InterPro" id="IPR005225">
    <property type="entry name" value="Small_GTP-bd"/>
</dbReference>
<evidence type="ECO:0000256" key="3">
    <source>
        <dbReference type="ARBA" id="ARBA00022801"/>
    </source>
</evidence>
<dbReference type="GeneID" id="110235972"/>
<keyword evidence="6" id="KW-1185">Reference proteome</keyword>
<dbReference type="NCBIfam" id="TIGR00231">
    <property type="entry name" value="small_GTP"/>
    <property type="match status" value="1"/>
</dbReference>
<dbReference type="GO" id="GO:0005525">
    <property type="term" value="F:GTP binding"/>
    <property type="evidence" value="ECO:0007669"/>
    <property type="project" value="InterPro"/>
</dbReference>
<dbReference type="SMART" id="SM00174">
    <property type="entry name" value="RHO"/>
    <property type="match status" value="1"/>
</dbReference>
<accession>A0A913X0Q2</accession>
<organism evidence="5 6">
    <name type="scientific">Exaiptasia diaphana</name>
    <name type="common">Tropical sea anemone</name>
    <name type="synonym">Aiptasia pulchella</name>
    <dbReference type="NCBI Taxonomy" id="2652724"/>
    <lineage>
        <taxon>Eukaryota</taxon>
        <taxon>Metazoa</taxon>
        <taxon>Cnidaria</taxon>
        <taxon>Anthozoa</taxon>
        <taxon>Hexacorallia</taxon>
        <taxon>Actiniaria</taxon>
        <taxon>Aiptasiidae</taxon>
        <taxon>Exaiptasia</taxon>
    </lineage>
</organism>
<dbReference type="PROSITE" id="PS51421">
    <property type="entry name" value="RAS"/>
    <property type="match status" value="1"/>
</dbReference>
<dbReference type="KEGG" id="epa:110235972"/>
<dbReference type="EC" id="3.6.5.2" evidence="2"/>
<dbReference type="EnsemblMetazoa" id="XM_021041449.2">
    <property type="protein sequence ID" value="XP_020897108.1"/>
    <property type="gene ID" value="LOC110235972"/>
</dbReference>
<dbReference type="SUPFAM" id="SSF52540">
    <property type="entry name" value="P-loop containing nucleoside triphosphate hydrolases"/>
    <property type="match status" value="1"/>
</dbReference>
<evidence type="ECO:0000256" key="1">
    <source>
        <dbReference type="ARBA" id="ARBA00008344"/>
    </source>
</evidence>